<sequence length="340" mass="39937">MAHLKWFFLFLRTRINWILWIILLHLIFLGIAYIDYDISVGSIYYIIILNLGLTSLFLVFTYVKEIKFFLHLNDNIEPEELKHKGLADTPFQQKMVEYLYTQITNQKLIVTNQRMKIQSTEASLTDFVHDIKTPVTAMKLMIEKEVDMDKKHALLFEWTRINDMLDKQLYLTRLESQNNDMYFEHVPLKKLIVEEIQLTRYISQAKGIGYELDLNESHHVYTDMKWCRMMIRQIFSNALKYSENGTIYVKSSEHNGQIKLHIQDEGRGISKKDLPRIFDKGFTSTNHRNETISSGIGLYLVNTVKENLGIQVEVNSIVGQGTEVHFTFPTQNELVKRMSQ</sequence>
<dbReference type="InterPro" id="IPR036890">
    <property type="entry name" value="HATPase_C_sf"/>
</dbReference>
<keyword evidence="11" id="KW-0902">Two-component regulatory system</keyword>
<dbReference type="RefSeq" id="WP_119484771.1">
    <property type="nucleotide sequence ID" value="NZ_QYJN01000002.1"/>
</dbReference>
<keyword evidence="7" id="KW-0547">Nucleotide-binding</keyword>
<dbReference type="InterPro" id="IPR050351">
    <property type="entry name" value="BphY/WalK/GraS-like"/>
</dbReference>
<comment type="subcellular location">
    <subcellularLocation>
        <location evidence="2">Cell membrane</location>
        <topology evidence="2">Multi-pass membrane protein</topology>
    </subcellularLocation>
</comment>
<keyword evidence="4" id="KW-1003">Cell membrane</keyword>
<evidence type="ECO:0000256" key="12">
    <source>
        <dbReference type="ARBA" id="ARBA00023136"/>
    </source>
</evidence>
<keyword evidence="10 14" id="KW-1133">Transmembrane helix</keyword>
<dbReference type="EC" id="2.7.13.3" evidence="3"/>
<reference evidence="16 17" key="1">
    <citation type="journal article" date="2016" name="Front. Microbiol.">
        <title>Comprehensive Phylogenetic Analysis of Bovine Non-aureus Staphylococci Species Based on Whole-Genome Sequencing.</title>
        <authorList>
            <person name="Naushad S."/>
            <person name="Barkema H.W."/>
            <person name="Luby C."/>
            <person name="Condas L.A."/>
            <person name="Nobrega D.B."/>
            <person name="Carson D.A."/>
            <person name="De Buck J."/>
        </authorList>
    </citation>
    <scope>NUCLEOTIDE SEQUENCE [LARGE SCALE GENOMIC DNA]</scope>
    <source>
        <strain evidence="16 17">SNUC 4781</strain>
    </source>
</reference>
<dbReference type="Pfam" id="PF02518">
    <property type="entry name" value="HATPase_c"/>
    <property type="match status" value="1"/>
</dbReference>
<dbReference type="PANTHER" id="PTHR45453">
    <property type="entry name" value="PHOSPHATE REGULON SENSOR PROTEIN PHOR"/>
    <property type="match status" value="1"/>
</dbReference>
<dbReference type="GO" id="GO:0005524">
    <property type="term" value="F:ATP binding"/>
    <property type="evidence" value="ECO:0007669"/>
    <property type="project" value="UniProtKB-KW"/>
</dbReference>
<comment type="caution">
    <text evidence="16">The sequence shown here is derived from an EMBL/GenBank/DDBJ whole genome shotgun (WGS) entry which is preliminary data.</text>
</comment>
<name>A0A3A0VS96_STAGA</name>
<dbReference type="OrthoDB" id="9780487at2"/>
<dbReference type="PANTHER" id="PTHR45453:SF2">
    <property type="entry name" value="HISTIDINE KINASE"/>
    <property type="match status" value="1"/>
</dbReference>
<evidence type="ECO:0000256" key="1">
    <source>
        <dbReference type="ARBA" id="ARBA00000085"/>
    </source>
</evidence>
<evidence type="ECO:0000256" key="3">
    <source>
        <dbReference type="ARBA" id="ARBA00012438"/>
    </source>
</evidence>
<evidence type="ECO:0000256" key="4">
    <source>
        <dbReference type="ARBA" id="ARBA00022475"/>
    </source>
</evidence>
<keyword evidence="6 14" id="KW-0812">Transmembrane</keyword>
<accession>A0A3A0VS96</accession>
<dbReference type="EMBL" id="QYJN01000002">
    <property type="protein sequence ID" value="RIP36000.1"/>
    <property type="molecule type" value="Genomic_DNA"/>
</dbReference>
<evidence type="ECO:0000256" key="9">
    <source>
        <dbReference type="ARBA" id="ARBA00022840"/>
    </source>
</evidence>
<evidence type="ECO:0000256" key="13">
    <source>
        <dbReference type="ARBA" id="ARBA00042987"/>
    </source>
</evidence>
<feature type="transmembrane region" description="Helical" evidence="14">
    <location>
        <begin position="15"/>
        <end position="36"/>
    </location>
</feature>
<dbReference type="Proteomes" id="UP000265541">
    <property type="component" value="Unassembled WGS sequence"/>
</dbReference>
<dbReference type="SUPFAM" id="SSF55874">
    <property type="entry name" value="ATPase domain of HSP90 chaperone/DNA topoisomerase II/histidine kinase"/>
    <property type="match status" value="1"/>
</dbReference>
<dbReference type="GO" id="GO:0005886">
    <property type="term" value="C:plasma membrane"/>
    <property type="evidence" value="ECO:0007669"/>
    <property type="project" value="UniProtKB-SubCell"/>
</dbReference>
<evidence type="ECO:0000256" key="14">
    <source>
        <dbReference type="SAM" id="Phobius"/>
    </source>
</evidence>
<evidence type="ECO:0000256" key="7">
    <source>
        <dbReference type="ARBA" id="ARBA00022741"/>
    </source>
</evidence>
<keyword evidence="5" id="KW-0808">Transferase</keyword>
<evidence type="ECO:0000256" key="11">
    <source>
        <dbReference type="ARBA" id="ARBA00023012"/>
    </source>
</evidence>
<protein>
    <recommendedName>
        <fullName evidence="3">histidine kinase</fullName>
        <ecNumber evidence="3">2.7.13.3</ecNumber>
    </recommendedName>
    <alternativeName>
        <fullName evidence="13">Glycopeptide resistance-associated protein S</fullName>
    </alternativeName>
</protein>
<comment type="catalytic activity">
    <reaction evidence="1">
        <text>ATP + protein L-histidine = ADP + protein N-phospho-L-histidine.</text>
        <dbReference type="EC" id="2.7.13.3"/>
    </reaction>
</comment>
<proteinExistence type="predicted"/>
<dbReference type="GO" id="GO:0016036">
    <property type="term" value="P:cellular response to phosphate starvation"/>
    <property type="evidence" value="ECO:0007669"/>
    <property type="project" value="TreeGrafter"/>
</dbReference>
<dbReference type="PROSITE" id="PS50109">
    <property type="entry name" value="HIS_KIN"/>
    <property type="match status" value="1"/>
</dbReference>
<keyword evidence="12 14" id="KW-0472">Membrane</keyword>
<evidence type="ECO:0000313" key="17">
    <source>
        <dbReference type="Proteomes" id="UP000265541"/>
    </source>
</evidence>
<dbReference type="InterPro" id="IPR005467">
    <property type="entry name" value="His_kinase_dom"/>
</dbReference>
<evidence type="ECO:0000256" key="10">
    <source>
        <dbReference type="ARBA" id="ARBA00022989"/>
    </source>
</evidence>
<evidence type="ECO:0000313" key="16">
    <source>
        <dbReference type="EMBL" id="RIP36000.1"/>
    </source>
</evidence>
<dbReference type="GO" id="GO:0000155">
    <property type="term" value="F:phosphorelay sensor kinase activity"/>
    <property type="evidence" value="ECO:0007669"/>
    <property type="project" value="TreeGrafter"/>
</dbReference>
<evidence type="ECO:0000256" key="8">
    <source>
        <dbReference type="ARBA" id="ARBA00022777"/>
    </source>
</evidence>
<evidence type="ECO:0000256" key="2">
    <source>
        <dbReference type="ARBA" id="ARBA00004651"/>
    </source>
</evidence>
<evidence type="ECO:0000259" key="15">
    <source>
        <dbReference type="PROSITE" id="PS50109"/>
    </source>
</evidence>
<dbReference type="AlphaFoldDB" id="A0A3A0VS96"/>
<feature type="transmembrane region" description="Helical" evidence="14">
    <location>
        <begin position="42"/>
        <end position="63"/>
    </location>
</feature>
<dbReference type="InterPro" id="IPR003594">
    <property type="entry name" value="HATPase_dom"/>
</dbReference>
<evidence type="ECO:0000256" key="5">
    <source>
        <dbReference type="ARBA" id="ARBA00022679"/>
    </source>
</evidence>
<gene>
    <name evidence="16" type="ORF">BUZ14_04935</name>
</gene>
<keyword evidence="8 16" id="KW-0418">Kinase</keyword>
<dbReference type="PRINTS" id="PR00344">
    <property type="entry name" value="BCTRLSENSOR"/>
</dbReference>
<dbReference type="Gene3D" id="3.30.565.10">
    <property type="entry name" value="Histidine kinase-like ATPase, C-terminal domain"/>
    <property type="match status" value="1"/>
</dbReference>
<organism evidence="16 17">
    <name type="scientific">Staphylococcus gallinarum</name>
    <dbReference type="NCBI Taxonomy" id="1293"/>
    <lineage>
        <taxon>Bacteria</taxon>
        <taxon>Bacillati</taxon>
        <taxon>Bacillota</taxon>
        <taxon>Bacilli</taxon>
        <taxon>Bacillales</taxon>
        <taxon>Staphylococcaceae</taxon>
        <taxon>Staphylococcus</taxon>
    </lineage>
</organism>
<feature type="domain" description="Histidine kinase" evidence="15">
    <location>
        <begin position="126"/>
        <end position="332"/>
    </location>
</feature>
<evidence type="ECO:0000256" key="6">
    <source>
        <dbReference type="ARBA" id="ARBA00022692"/>
    </source>
</evidence>
<dbReference type="GO" id="GO:0004721">
    <property type="term" value="F:phosphoprotein phosphatase activity"/>
    <property type="evidence" value="ECO:0007669"/>
    <property type="project" value="TreeGrafter"/>
</dbReference>
<dbReference type="InterPro" id="IPR004358">
    <property type="entry name" value="Sig_transdc_His_kin-like_C"/>
</dbReference>
<keyword evidence="9" id="KW-0067">ATP-binding</keyword>
<dbReference type="SMART" id="SM00387">
    <property type="entry name" value="HATPase_c"/>
    <property type="match status" value="1"/>
</dbReference>